<feature type="compositionally biased region" description="Polar residues" evidence="1">
    <location>
        <begin position="42"/>
        <end position="52"/>
    </location>
</feature>
<gene>
    <name evidence="2" type="ORF">ACFQZM_03275</name>
</gene>
<dbReference type="EMBL" id="JBHTGP010000003">
    <property type="protein sequence ID" value="MFD0683509.1"/>
    <property type="molecule type" value="Genomic_DNA"/>
</dbReference>
<evidence type="ECO:0000256" key="1">
    <source>
        <dbReference type="SAM" id="MobiDB-lite"/>
    </source>
</evidence>
<evidence type="ECO:0000313" key="2">
    <source>
        <dbReference type="EMBL" id="MFD0683509.1"/>
    </source>
</evidence>
<feature type="compositionally biased region" description="Basic and acidic residues" evidence="1">
    <location>
        <begin position="1"/>
        <end position="13"/>
    </location>
</feature>
<sequence>MRAIHNQESDPFSKAKKKGKRRTPDVRSAAFAAGNGRRNARQLPTRQLNRGR</sequence>
<feature type="region of interest" description="Disordered" evidence="1">
    <location>
        <begin position="1"/>
        <end position="52"/>
    </location>
</feature>
<protein>
    <submittedName>
        <fullName evidence="2">Uncharacterized protein</fullName>
    </submittedName>
</protein>
<comment type="caution">
    <text evidence="2">The sequence shown here is derived from an EMBL/GenBank/DDBJ whole genome shotgun (WGS) entry which is preliminary data.</text>
</comment>
<dbReference type="Proteomes" id="UP001597063">
    <property type="component" value="Unassembled WGS sequence"/>
</dbReference>
<dbReference type="RefSeq" id="WP_165502904.1">
    <property type="nucleotide sequence ID" value="NZ_CAACUY010000049.1"/>
</dbReference>
<accession>A0ABW2XDK4</accession>
<evidence type="ECO:0000313" key="3">
    <source>
        <dbReference type="Proteomes" id="UP001597063"/>
    </source>
</evidence>
<keyword evidence="3" id="KW-1185">Reference proteome</keyword>
<feature type="compositionally biased region" description="Low complexity" evidence="1">
    <location>
        <begin position="27"/>
        <end position="37"/>
    </location>
</feature>
<name>A0ABW2XDK4_9ACTN</name>
<organism evidence="2 3">
    <name type="scientific">Actinomadura fibrosa</name>
    <dbReference type="NCBI Taxonomy" id="111802"/>
    <lineage>
        <taxon>Bacteria</taxon>
        <taxon>Bacillati</taxon>
        <taxon>Actinomycetota</taxon>
        <taxon>Actinomycetes</taxon>
        <taxon>Streptosporangiales</taxon>
        <taxon>Thermomonosporaceae</taxon>
        <taxon>Actinomadura</taxon>
    </lineage>
</organism>
<proteinExistence type="predicted"/>
<reference evidence="3" key="1">
    <citation type="journal article" date="2019" name="Int. J. Syst. Evol. Microbiol.">
        <title>The Global Catalogue of Microorganisms (GCM) 10K type strain sequencing project: providing services to taxonomists for standard genome sequencing and annotation.</title>
        <authorList>
            <consortium name="The Broad Institute Genomics Platform"/>
            <consortium name="The Broad Institute Genome Sequencing Center for Infectious Disease"/>
            <person name="Wu L."/>
            <person name="Ma J."/>
        </authorList>
    </citation>
    <scope>NUCLEOTIDE SEQUENCE [LARGE SCALE GENOMIC DNA]</scope>
    <source>
        <strain evidence="3">JCM 9371</strain>
    </source>
</reference>